<evidence type="ECO:0000313" key="5">
    <source>
        <dbReference type="EMBL" id="EGU88869.1"/>
    </source>
</evidence>
<feature type="domain" description="Xylanolytic transcriptional activator regulatory" evidence="4">
    <location>
        <begin position="336"/>
        <end position="410"/>
    </location>
</feature>
<dbReference type="OrthoDB" id="4934715at2759"/>
<dbReference type="GO" id="GO:0003677">
    <property type="term" value="F:DNA binding"/>
    <property type="evidence" value="ECO:0007669"/>
    <property type="project" value="InterPro"/>
</dbReference>
<feature type="region of interest" description="Disordered" evidence="3">
    <location>
        <begin position="98"/>
        <end position="118"/>
    </location>
</feature>
<proteinExistence type="predicted"/>
<dbReference type="SMART" id="SM00906">
    <property type="entry name" value="Fungal_trans"/>
    <property type="match status" value="1"/>
</dbReference>
<feature type="region of interest" description="Disordered" evidence="3">
    <location>
        <begin position="400"/>
        <end position="422"/>
    </location>
</feature>
<evidence type="ECO:0000256" key="2">
    <source>
        <dbReference type="ARBA" id="ARBA00023242"/>
    </source>
</evidence>
<comment type="subcellular location">
    <subcellularLocation>
        <location evidence="1">Nucleus</location>
    </subcellularLocation>
</comment>
<dbReference type="STRING" id="660025.F9F2I9"/>
<dbReference type="InterPro" id="IPR050613">
    <property type="entry name" value="Sec_Metabolite_Reg"/>
</dbReference>
<feature type="compositionally biased region" description="Polar residues" evidence="3">
    <location>
        <begin position="400"/>
        <end position="409"/>
    </location>
</feature>
<dbReference type="GO" id="GO:0008270">
    <property type="term" value="F:zinc ion binding"/>
    <property type="evidence" value="ECO:0007669"/>
    <property type="project" value="InterPro"/>
</dbReference>
<dbReference type="GO" id="GO:0006351">
    <property type="term" value="P:DNA-templated transcription"/>
    <property type="evidence" value="ECO:0007669"/>
    <property type="project" value="InterPro"/>
</dbReference>
<comment type="caution">
    <text evidence="5">The sequence shown here is derived from an EMBL/GenBank/DDBJ whole genome shotgun (WGS) entry which is preliminary data.</text>
</comment>
<dbReference type="GO" id="GO:0005634">
    <property type="term" value="C:nucleus"/>
    <property type="evidence" value="ECO:0007669"/>
    <property type="project" value="UniProtKB-SubCell"/>
</dbReference>
<protein>
    <recommendedName>
        <fullName evidence="4">Xylanolytic transcriptional activator regulatory domain-containing protein</fullName>
    </recommendedName>
</protein>
<dbReference type="AlphaFoldDB" id="F9F2I9"/>
<organism evidence="5">
    <name type="scientific">Fusarium oxysporum (strain Fo5176)</name>
    <name type="common">Fusarium vascular wilt</name>
    <dbReference type="NCBI Taxonomy" id="660025"/>
    <lineage>
        <taxon>Eukaryota</taxon>
        <taxon>Fungi</taxon>
        <taxon>Dikarya</taxon>
        <taxon>Ascomycota</taxon>
        <taxon>Pezizomycotina</taxon>
        <taxon>Sordariomycetes</taxon>
        <taxon>Hypocreomycetidae</taxon>
        <taxon>Hypocreales</taxon>
        <taxon>Nectriaceae</taxon>
        <taxon>Fusarium</taxon>
        <taxon>Fusarium oxysporum species complex</taxon>
    </lineage>
</organism>
<dbReference type="CDD" id="cd12148">
    <property type="entry name" value="fungal_TF_MHR"/>
    <property type="match status" value="1"/>
</dbReference>
<dbReference type="PANTHER" id="PTHR31001">
    <property type="entry name" value="UNCHARACTERIZED TRANSCRIPTIONAL REGULATORY PROTEIN"/>
    <property type="match status" value="1"/>
</dbReference>
<evidence type="ECO:0000256" key="3">
    <source>
        <dbReference type="SAM" id="MobiDB-lite"/>
    </source>
</evidence>
<feature type="region of interest" description="Disordered" evidence="3">
    <location>
        <begin position="1"/>
        <end position="34"/>
    </location>
</feature>
<dbReference type="PANTHER" id="PTHR31001:SF74">
    <property type="entry name" value="ZN(II)2CYS6 TRANSCRIPTION FACTOR (EUROFUNG)"/>
    <property type="match status" value="1"/>
</dbReference>
<name>F9F2I9_FUSOF</name>
<dbReference type="EMBL" id="AFQF01000176">
    <property type="protein sequence ID" value="EGU88869.1"/>
    <property type="molecule type" value="Genomic_DNA"/>
</dbReference>
<accession>F9F2I9</accession>
<evidence type="ECO:0000256" key="1">
    <source>
        <dbReference type="ARBA" id="ARBA00004123"/>
    </source>
</evidence>
<keyword evidence="2" id="KW-0539">Nucleus</keyword>
<evidence type="ECO:0000259" key="4">
    <source>
        <dbReference type="SMART" id="SM00906"/>
    </source>
</evidence>
<dbReference type="InterPro" id="IPR007219">
    <property type="entry name" value="XnlR_reg_dom"/>
</dbReference>
<gene>
    <name evidence="5" type="ORF">FOXB_00613</name>
</gene>
<reference evidence="5" key="1">
    <citation type="journal article" date="2012" name="Mol. Plant Microbe Interact.">
        <title>A highly conserved effector in Fusarium oxysporum is required for full virulence on Arabidopsis.</title>
        <authorList>
            <person name="Thatcher L.F."/>
            <person name="Gardiner D.M."/>
            <person name="Kazan K."/>
            <person name="Manners J."/>
        </authorList>
    </citation>
    <scope>NUCLEOTIDE SEQUENCE [LARGE SCALE GENOMIC DNA]</scope>
    <source>
        <strain evidence="5">Fo5176</strain>
    </source>
</reference>
<sequence length="821" mass="91308">MADQESRPAEWGPGKTPQGRARLPSSRPREKPQLSCNLCRRRKPCSSCVQRELGLSCTYASDRVTGGDAAHQPRVTTQDRIRHLESLVFDLMQQSSVNQGQHGGGTPCSPVGSTRSPVDTAVTTPADYGSMQSTGGGANYVGSSHWAAVLDGIAELKDHFDNEEEASHPDVQIVESPAADMTGPQLLHGCPKPASKDEILSSILTLSRPVVDRLVSRYFNSFEMSPAVLHSVEFLKEYEEFWDDPSAVSPLWLGLLFTIMCLATQFEKFRLDPGVQSPAALSMERDLQKMADTYRLRIGQCLVLGNYTKGGPYVLETLMLYIAAEVFSSTDAEIDIWILTGNTVQIALHMGYHRDPKHFKGMSSFAAEMRRRVWATLVEMDLVLSAQMGLPRMIKQWQTDTQEPSNLQDSDFDKTTVEMPPSRPDTDLTPILYRLVKARLMTTVGYIWDFAADVRPYTYTEVERMDNKLDEARKSIPDCLRWHSFARCITDSPQNIMQKVVLETLFYRAKIVLHRKFMFGPPANSADSKRIVLESALKLLDYQHMLQEETQPFCQLYQERWRISSLVNHDFLLATSILCFYLQSTKREGMQVSESAPMDETILVSLRKSYDIWLQSSNSSKEARKVVKALTVVLGVSNTSGTDSGFDSSMSFGVPSGYASSSINDYQSGGVIEIPAGLGSQFPVLDGTMMPNWATFADDLLAAPMATPSNEWQAMDALKLVNAGRPETDDDEKVLGCQRKSVLSPHALFTEYGSDEPRINVIEAQPLMDGQGPIKIDLLICGAVLVSDTGDSGAEVIHVSESSFWFYWEKISRTEGSGFCL</sequence>
<dbReference type="Pfam" id="PF04082">
    <property type="entry name" value="Fungal_trans"/>
    <property type="match status" value="1"/>
</dbReference>